<sequence length="554" mass="60856">MKYESLGLLVGAASGLVESRQAARQSPLTTTTAAAATPWPSVSYKTEPFTSPELDVNQTGPTAPGLIWFSPALFFPQQGLGAPSTSELTPLIASQDGEVVFHGPNYLPDEPDFFANFRPQFFSNGTLLSYYLGHFGPNMEQAVSQSPFQSFKGNSWAKLNVQSQLGNVTFIDSTYTVTTVICLADYPTFIPGATESDCKVDLHESRRLSDDRFIVTTHNYTQTDLSAVGGPQDGWVTDSQFLVVNPFTEEISFKWSSLEHLDKLPVNDSRILRQNRMGQELGISPELAWDYFHINAVAPFEDGYVISARHFSTVVFIDKDGEVTYRLNGEIGQDFSLPTDAHFRYQHDVLAHRDDDGSIIVTMFDNENYDVPPPSQDVESSALELRLNTNDMTAKLERRLFSNDTVRAIGLGSWQDQPNGNVFVGEATFPALAEFDPTGEQVWNLRYGFDSPGSFRAYKYTEWTGKPANPPKGVAEALDNGSMAVFMSWNGATEVVSWVVKALTDNGISLKLTNVPKSGFETTAIVNATTSQMLLAVALGDDGQVLGTSEPFTA</sequence>
<reference evidence="1 2" key="1">
    <citation type="journal article" date="2016" name="Genome Announc.">
        <title>Draft Whole-Genome Sequence of Trichoderma gamsii T6085, a Promising Biocontrol Agent of Fusarium Head Blight on Wheat.</title>
        <authorList>
            <person name="Baroncelli R."/>
            <person name="Zapparata A."/>
            <person name="Piaggeschi G."/>
            <person name="Sarrocco S."/>
            <person name="Vannacci G."/>
        </authorList>
    </citation>
    <scope>NUCLEOTIDE SEQUENCE [LARGE SCALE GENOMIC DNA]</scope>
    <source>
        <strain evidence="1 2">T6085</strain>
    </source>
</reference>
<evidence type="ECO:0008006" key="3">
    <source>
        <dbReference type="Google" id="ProtNLM"/>
    </source>
</evidence>
<gene>
    <name evidence="1" type="ORF">TGAM01_v210496</name>
</gene>
<dbReference type="GeneID" id="29989668"/>
<dbReference type="Pfam" id="PF14269">
    <property type="entry name" value="Arylsulfotran_2"/>
    <property type="match status" value="1"/>
</dbReference>
<dbReference type="AlphaFoldDB" id="A0A2P4Z8L8"/>
<proteinExistence type="predicted"/>
<organism evidence="1 2">
    <name type="scientific">Trichoderma gamsii</name>
    <dbReference type="NCBI Taxonomy" id="398673"/>
    <lineage>
        <taxon>Eukaryota</taxon>
        <taxon>Fungi</taxon>
        <taxon>Dikarya</taxon>
        <taxon>Ascomycota</taxon>
        <taxon>Pezizomycotina</taxon>
        <taxon>Sordariomycetes</taxon>
        <taxon>Hypocreomycetidae</taxon>
        <taxon>Hypocreales</taxon>
        <taxon>Hypocreaceae</taxon>
        <taxon>Trichoderma</taxon>
    </lineage>
</organism>
<dbReference type="InterPro" id="IPR053143">
    <property type="entry name" value="Arylsulfate_ST"/>
</dbReference>
<name>A0A2P4Z8L8_9HYPO</name>
<dbReference type="RefSeq" id="XP_018657188.1">
    <property type="nucleotide sequence ID" value="XM_018809585.1"/>
</dbReference>
<accession>A0A2P4Z8L8</accession>
<protein>
    <recommendedName>
        <fullName evidence="3">ASST-domain-containing protein</fullName>
    </recommendedName>
</protein>
<dbReference type="PANTHER" id="PTHR35340:SF6">
    <property type="entry name" value="ASST-DOMAIN-CONTAINING PROTEIN"/>
    <property type="match status" value="1"/>
</dbReference>
<dbReference type="Proteomes" id="UP000054821">
    <property type="component" value="Unassembled WGS sequence"/>
</dbReference>
<dbReference type="STRING" id="398673.A0A2P4Z8L8"/>
<evidence type="ECO:0000313" key="1">
    <source>
        <dbReference type="EMBL" id="PON20622.1"/>
    </source>
</evidence>
<keyword evidence="2" id="KW-1185">Reference proteome</keyword>
<dbReference type="PANTHER" id="PTHR35340">
    <property type="entry name" value="PQQ ENZYME REPEAT PROTEIN-RELATED"/>
    <property type="match status" value="1"/>
</dbReference>
<dbReference type="InterPro" id="IPR039535">
    <property type="entry name" value="ASST-like"/>
</dbReference>
<comment type="caution">
    <text evidence="1">The sequence shown here is derived from an EMBL/GenBank/DDBJ whole genome shotgun (WGS) entry which is preliminary data.</text>
</comment>
<evidence type="ECO:0000313" key="2">
    <source>
        <dbReference type="Proteomes" id="UP000054821"/>
    </source>
</evidence>
<dbReference type="EMBL" id="JPDN02000064">
    <property type="protein sequence ID" value="PON20622.1"/>
    <property type="molecule type" value="Genomic_DNA"/>
</dbReference>